<feature type="region of interest" description="Disordered" evidence="1">
    <location>
        <begin position="84"/>
        <end position="115"/>
    </location>
</feature>
<evidence type="ECO:0000313" key="2">
    <source>
        <dbReference type="EMBL" id="EEH54636.1"/>
    </source>
</evidence>
<protein>
    <submittedName>
        <fullName evidence="2">Predicted protein</fullName>
    </submittedName>
</protein>
<organism evidence="3">
    <name type="scientific">Micromonas pusilla (strain CCMP1545)</name>
    <name type="common">Picoplanktonic green alga</name>
    <dbReference type="NCBI Taxonomy" id="564608"/>
    <lineage>
        <taxon>Eukaryota</taxon>
        <taxon>Viridiplantae</taxon>
        <taxon>Chlorophyta</taxon>
        <taxon>Mamiellophyceae</taxon>
        <taxon>Mamiellales</taxon>
        <taxon>Mamiellaceae</taxon>
        <taxon>Micromonas</taxon>
    </lineage>
</organism>
<proteinExistence type="predicted"/>
<dbReference type="EMBL" id="GG663743">
    <property type="protein sequence ID" value="EEH54636.1"/>
    <property type="molecule type" value="Genomic_DNA"/>
</dbReference>
<accession>C1MZN8</accession>
<dbReference type="Proteomes" id="UP000001876">
    <property type="component" value="Unassembled WGS sequence"/>
</dbReference>
<evidence type="ECO:0000313" key="3">
    <source>
        <dbReference type="Proteomes" id="UP000001876"/>
    </source>
</evidence>
<evidence type="ECO:0000256" key="1">
    <source>
        <dbReference type="SAM" id="MobiDB-lite"/>
    </source>
</evidence>
<name>C1MZN8_MICPC</name>
<dbReference type="RefSeq" id="XP_003060986.1">
    <property type="nucleotide sequence ID" value="XM_003060940.1"/>
</dbReference>
<feature type="region of interest" description="Disordered" evidence="1">
    <location>
        <begin position="1"/>
        <end position="28"/>
    </location>
</feature>
<sequence>MFGRGGDRGVATRPALDPDDRVEGASAIDGVDASTRCAGLEDAKSRVMCAVWARRGHCDGRLNSVSFSNDCALSCCKARATASAMEKEEAEAGKPPPPPPSDDGDGDGDGERGIR</sequence>
<reference evidence="2 3" key="1">
    <citation type="journal article" date="2009" name="Science">
        <title>Green evolution and dynamic adaptations revealed by genomes of the marine picoeukaryotes Micromonas.</title>
        <authorList>
            <person name="Worden A.Z."/>
            <person name="Lee J.H."/>
            <person name="Mock T."/>
            <person name="Rouze P."/>
            <person name="Simmons M.P."/>
            <person name="Aerts A.L."/>
            <person name="Allen A.E."/>
            <person name="Cuvelier M.L."/>
            <person name="Derelle E."/>
            <person name="Everett M.V."/>
            <person name="Foulon E."/>
            <person name="Grimwood J."/>
            <person name="Gundlach H."/>
            <person name="Henrissat B."/>
            <person name="Napoli C."/>
            <person name="McDonald S.M."/>
            <person name="Parker M.S."/>
            <person name="Rombauts S."/>
            <person name="Salamov A."/>
            <person name="Von Dassow P."/>
            <person name="Badger J.H."/>
            <person name="Coutinho P.M."/>
            <person name="Demir E."/>
            <person name="Dubchak I."/>
            <person name="Gentemann C."/>
            <person name="Eikrem W."/>
            <person name="Gready J.E."/>
            <person name="John U."/>
            <person name="Lanier W."/>
            <person name="Lindquist E.A."/>
            <person name="Lucas S."/>
            <person name="Mayer K.F."/>
            <person name="Moreau H."/>
            <person name="Not F."/>
            <person name="Otillar R."/>
            <person name="Panaud O."/>
            <person name="Pangilinan J."/>
            <person name="Paulsen I."/>
            <person name="Piegu B."/>
            <person name="Poliakov A."/>
            <person name="Robbens S."/>
            <person name="Schmutz J."/>
            <person name="Toulza E."/>
            <person name="Wyss T."/>
            <person name="Zelensky A."/>
            <person name="Zhou K."/>
            <person name="Armbrust E.V."/>
            <person name="Bhattacharya D."/>
            <person name="Goodenough U.W."/>
            <person name="Van de Peer Y."/>
            <person name="Grigoriev I.V."/>
        </authorList>
    </citation>
    <scope>NUCLEOTIDE SEQUENCE [LARGE SCALE GENOMIC DNA]</scope>
    <source>
        <strain evidence="2 3">CCMP1545</strain>
    </source>
</reference>
<keyword evidence="3" id="KW-1185">Reference proteome</keyword>
<dbReference type="KEGG" id="mpp:MICPUCDRAFT_60798"/>
<dbReference type="GeneID" id="9686691"/>
<dbReference type="AlphaFoldDB" id="C1MZN8"/>
<gene>
    <name evidence="2" type="ORF">MICPUCDRAFT_60798</name>
</gene>